<dbReference type="AlphaFoldDB" id="A0AAW0W176"/>
<feature type="transmembrane region" description="Helical" evidence="2">
    <location>
        <begin position="290"/>
        <end position="312"/>
    </location>
</feature>
<keyword evidence="4" id="KW-1185">Reference proteome</keyword>
<sequence>MVMWKILPSVILVGAGVTISLVHSVTSLVYTAVWWITSTIVNQLRVFVVVFLMALWRTPIILLRLIMVLLPLTWKIIHQIIEWILPLAKVCASPIWLLFKWTPMWLITILLCEYNWKILSVLFKVLSLLGQVVILMKPLSVILEMIILQWANYTVVTALPATLTLLCRIILALLRWMFFLTQIIRLTQPCFHVMEKVFLRLLCPFIKETILELVQMVPAFIRAVSFVQRWALLLQHAMLLCLGLALKYGFLLLRATLQVVELKLVSVVLHIVLHVIRIIFRLVLMQFMNVWQLLIILMKVLQRFVICNLMMIGTVVRHMKYVMECVTAGQHRMMMMEEWLLGLLPELLRLVFRAERRILNLLKSVLEQVLQLQQWVLLKLLCWVVAPLVLFILRHILPPILLPVVVVIAPLWLWYHRSNINKETTYGKESNREETVQHSDEAECVE</sequence>
<reference evidence="3 4" key="1">
    <citation type="journal article" date="2024" name="BMC Genomics">
        <title>Genome assembly of redclaw crayfish (Cherax quadricarinatus) provides insights into its immune adaptation and hypoxia tolerance.</title>
        <authorList>
            <person name="Liu Z."/>
            <person name="Zheng J."/>
            <person name="Li H."/>
            <person name="Fang K."/>
            <person name="Wang S."/>
            <person name="He J."/>
            <person name="Zhou D."/>
            <person name="Weng S."/>
            <person name="Chi M."/>
            <person name="Gu Z."/>
            <person name="He J."/>
            <person name="Li F."/>
            <person name="Wang M."/>
        </authorList>
    </citation>
    <scope>NUCLEOTIDE SEQUENCE [LARGE SCALE GENOMIC DNA]</scope>
    <source>
        <strain evidence="3">ZL_2023a</strain>
    </source>
</reference>
<gene>
    <name evidence="3" type="ORF">OTU49_011948</name>
</gene>
<evidence type="ECO:0000313" key="3">
    <source>
        <dbReference type="EMBL" id="KAK8722926.1"/>
    </source>
</evidence>
<dbReference type="EMBL" id="JARKIK010000092">
    <property type="protein sequence ID" value="KAK8722926.1"/>
    <property type="molecule type" value="Genomic_DNA"/>
</dbReference>
<feature type="transmembrane region" description="Helical" evidence="2">
    <location>
        <begin position="128"/>
        <end position="151"/>
    </location>
</feature>
<keyword evidence="2" id="KW-0812">Transmembrane</keyword>
<comment type="caution">
    <text evidence="3">The sequence shown here is derived from an EMBL/GenBank/DDBJ whole genome shotgun (WGS) entry which is preliminary data.</text>
</comment>
<keyword evidence="2" id="KW-0472">Membrane</keyword>
<organism evidence="3 4">
    <name type="scientific">Cherax quadricarinatus</name>
    <name type="common">Australian red claw crayfish</name>
    <dbReference type="NCBI Taxonomy" id="27406"/>
    <lineage>
        <taxon>Eukaryota</taxon>
        <taxon>Metazoa</taxon>
        <taxon>Ecdysozoa</taxon>
        <taxon>Arthropoda</taxon>
        <taxon>Crustacea</taxon>
        <taxon>Multicrustacea</taxon>
        <taxon>Malacostraca</taxon>
        <taxon>Eumalacostraca</taxon>
        <taxon>Eucarida</taxon>
        <taxon>Decapoda</taxon>
        <taxon>Pleocyemata</taxon>
        <taxon>Astacidea</taxon>
        <taxon>Parastacoidea</taxon>
        <taxon>Parastacidae</taxon>
        <taxon>Cherax</taxon>
    </lineage>
</organism>
<evidence type="ECO:0000313" key="4">
    <source>
        <dbReference type="Proteomes" id="UP001445076"/>
    </source>
</evidence>
<protein>
    <submittedName>
        <fullName evidence="3">Uncharacterized protein</fullName>
    </submittedName>
</protein>
<keyword evidence="2" id="KW-1133">Transmembrane helix</keyword>
<accession>A0AAW0W176</accession>
<feature type="region of interest" description="Disordered" evidence="1">
    <location>
        <begin position="426"/>
        <end position="446"/>
    </location>
</feature>
<evidence type="ECO:0000256" key="2">
    <source>
        <dbReference type="SAM" id="Phobius"/>
    </source>
</evidence>
<feature type="transmembrane region" description="Helical" evidence="2">
    <location>
        <begin position="264"/>
        <end position="284"/>
    </location>
</feature>
<proteinExistence type="predicted"/>
<feature type="transmembrane region" description="Helical" evidence="2">
    <location>
        <begin position="157"/>
        <end position="176"/>
    </location>
</feature>
<feature type="transmembrane region" description="Helical" evidence="2">
    <location>
        <begin position="372"/>
        <end position="393"/>
    </location>
</feature>
<feature type="transmembrane region" description="Helical" evidence="2">
    <location>
        <begin position="233"/>
        <end position="252"/>
    </location>
</feature>
<feature type="transmembrane region" description="Helical" evidence="2">
    <location>
        <begin position="197"/>
        <end position="221"/>
    </location>
</feature>
<feature type="transmembrane region" description="Helical" evidence="2">
    <location>
        <begin position="400"/>
        <end position="415"/>
    </location>
</feature>
<dbReference type="Proteomes" id="UP001445076">
    <property type="component" value="Unassembled WGS sequence"/>
</dbReference>
<evidence type="ECO:0000256" key="1">
    <source>
        <dbReference type="SAM" id="MobiDB-lite"/>
    </source>
</evidence>
<name>A0AAW0W176_CHEQU</name>